<keyword evidence="1" id="KW-0443">Lipid metabolism</keyword>
<keyword evidence="3" id="KW-1185">Reference proteome</keyword>
<dbReference type="PATRIC" id="fig|354243.3.peg.4719"/>
<accession>A0A1B8S9R8</accession>
<sequence>MSEFETLRYEERNSVAWITMDRPGVLNAVNTTMQCELKEVWRALRNSDTVRCVVLTGAGERAFTTGRDRSEALAVTEAMTETSPSHRAGFGSNDFHFNSDDEHIGPKSADLWIPVVAAVNGIACGGAFFLLGEADIIIASENATFFDPHVSSGLTAMYESVHMAHRMPFGEISRMALLGSHERLSARRAYEIGLVSEVVAPGELAEQARWIAESIASQPALPVQATVRSLWMARELTRKQALDMGWSMIALGNQPQAREEGLRAFAAGKRIPWRLR</sequence>
<dbReference type="InterPro" id="IPR029045">
    <property type="entry name" value="ClpP/crotonase-like_dom_sf"/>
</dbReference>
<reference evidence="2 3" key="1">
    <citation type="submission" date="2015-06" db="EMBL/GenBank/DDBJ databases">
        <title>Genome sequence of Mycobacterium kumamotonense strain Roo.</title>
        <authorList>
            <person name="Greninger A.L."/>
            <person name="Cunningham G."/>
            <person name="Miller S."/>
        </authorList>
    </citation>
    <scope>NUCLEOTIDE SEQUENCE [LARGE SCALE GENOMIC DNA]</scope>
    <source>
        <strain evidence="2 3">Roo</strain>
    </source>
</reference>
<proteinExistence type="predicted"/>
<dbReference type="GO" id="GO:0006635">
    <property type="term" value="P:fatty acid beta-oxidation"/>
    <property type="evidence" value="ECO:0007669"/>
    <property type="project" value="TreeGrafter"/>
</dbReference>
<evidence type="ECO:0008006" key="4">
    <source>
        <dbReference type="Google" id="ProtNLM"/>
    </source>
</evidence>
<dbReference type="PANTHER" id="PTHR11941">
    <property type="entry name" value="ENOYL-COA HYDRATASE-RELATED"/>
    <property type="match status" value="1"/>
</dbReference>
<protein>
    <recommendedName>
        <fullName evidence="4">Enoyl-CoA hydratase</fullName>
    </recommendedName>
</protein>
<evidence type="ECO:0000256" key="1">
    <source>
        <dbReference type="ARBA" id="ARBA00023098"/>
    </source>
</evidence>
<dbReference type="CDD" id="cd06558">
    <property type="entry name" value="crotonase-like"/>
    <property type="match status" value="1"/>
</dbReference>
<dbReference type="Proteomes" id="UP000092668">
    <property type="component" value="Unassembled WGS sequence"/>
</dbReference>
<dbReference type="AlphaFoldDB" id="A0A1B8S9R8"/>
<evidence type="ECO:0000313" key="3">
    <source>
        <dbReference type="Proteomes" id="UP000092668"/>
    </source>
</evidence>
<comment type="caution">
    <text evidence="2">The sequence shown here is derived from an EMBL/GenBank/DDBJ whole genome shotgun (WGS) entry which is preliminary data.</text>
</comment>
<name>A0A1B8S9R8_9MYCO</name>
<organism evidence="2 3">
    <name type="scientific">Mycolicibacter kumamotonensis</name>
    <dbReference type="NCBI Taxonomy" id="354243"/>
    <lineage>
        <taxon>Bacteria</taxon>
        <taxon>Bacillati</taxon>
        <taxon>Actinomycetota</taxon>
        <taxon>Actinomycetes</taxon>
        <taxon>Mycobacteriales</taxon>
        <taxon>Mycobacteriaceae</taxon>
        <taxon>Mycolicibacter</taxon>
    </lineage>
</organism>
<dbReference type="Gene3D" id="3.90.226.10">
    <property type="entry name" value="2-enoyl-CoA Hydratase, Chain A, domain 1"/>
    <property type="match status" value="1"/>
</dbReference>
<gene>
    <name evidence="2" type="ORF">ACT18_22815</name>
</gene>
<dbReference type="GO" id="GO:0003824">
    <property type="term" value="F:catalytic activity"/>
    <property type="evidence" value="ECO:0007669"/>
    <property type="project" value="UniProtKB-ARBA"/>
</dbReference>
<dbReference type="SUPFAM" id="SSF52096">
    <property type="entry name" value="ClpP/crotonase"/>
    <property type="match status" value="1"/>
</dbReference>
<evidence type="ECO:0000313" key="2">
    <source>
        <dbReference type="EMBL" id="OBY29477.1"/>
    </source>
</evidence>
<dbReference type="OrthoDB" id="153350at2"/>
<dbReference type="PANTHER" id="PTHR11941:SF54">
    <property type="entry name" value="ENOYL-COA HYDRATASE, MITOCHONDRIAL"/>
    <property type="match status" value="1"/>
</dbReference>
<dbReference type="InterPro" id="IPR001753">
    <property type="entry name" value="Enoyl-CoA_hydra/iso"/>
</dbReference>
<dbReference type="Pfam" id="PF00378">
    <property type="entry name" value="ECH_1"/>
    <property type="match status" value="1"/>
</dbReference>
<dbReference type="RefSeq" id="WP_065289677.1">
    <property type="nucleotide sequence ID" value="NZ_LFOE01000073.1"/>
</dbReference>
<dbReference type="EMBL" id="LFOE01000073">
    <property type="protein sequence ID" value="OBY29477.1"/>
    <property type="molecule type" value="Genomic_DNA"/>
</dbReference>